<dbReference type="PANTHER" id="PTHR15034:SF5">
    <property type="entry name" value="DEATH DOMAIN-CONTAINING PROTEIN CRADD"/>
    <property type="match status" value="1"/>
</dbReference>
<feature type="region of interest" description="Disordered" evidence="1">
    <location>
        <begin position="298"/>
        <end position="327"/>
    </location>
</feature>
<dbReference type="SUPFAM" id="SSF47986">
    <property type="entry name" value="DEATH domain"/>
    <property type="match status" value="2"/>
</dbReference>
<organism evidence="3 4">
    <name type="scientific">Dreissena polymorpha</name>
    <name type="common">Zebra mussel</name>
    <name type="synonym">Mytilus polymorpha</name>
    <dbReference type="NCBI Taxonomy" id="45954"/>
    <lineage>
        <taxon>Eukaryota</taxon>
        <taxon>Metazoa</taxon>
        <taxon>Spiralia</taxon>
        <taxon>Lophotrochozoa</taxon>
        <taxon>Mollusca</taxon>
        <taxon>Bivalvia</taxon>
        <taxon>Autobranchia</taxon>
        <taxon>Heteroconchia</taxon>
        <taxon>Euheterodonta</taxon>
        <taxon>Imparidentia</taxon>
        <taxon>Neoheterodontei</taxon>
        <taxon>Myida</taxon>
        <taxon>Dreissenoidea</taxon>
        <taxon>Dreissenidae</taxon>
        <taxon>Dreissena</taxon>
    </lineage>
</organism>
<feature type="region of interest" description="Disordered" evidence="1">
    <location>
        <begin position="442"/>
        <end position="465"/>
    </location>
</feature>
<dbReference type="CDD" id="cd01671">
    <property type="entry name" value="CARD"/>
    <property type="match status" value="2"/>
</dbReference>
<reference evidence="3" key="2">
    <citation type="submission" date="2020-11" db="EMBL/GenBank/DDBJ databases">
        <authorList>
            <person name="McCartney M.A."/>
            <person name="Auch B."/>
            <person name="Kono T."/>
            <person name="Mallez S."/>
            <person name="Becker A."/>
            <person name="Gohl D.M."/>
            <person name="Silverstein K.A.T."/>
            <person name="Koren S."/>
            <person name="Bechman K.B."/>
            <person name="Herman A."/>
            <person name="Abrahante J.E."/>
            <person name="Garbe J."/>
        </authorList>
    </citation>
    <scope>NUCLEOTIDE SEQUENCE</scope>
    <source>
        <strain evidence="3">Duluth1</strain>
        <tissue evidence="3">Whole animal</tissue>
    </source>
</reference>
<feature type="domain" description="CARD" evidence="2">
    <location>
        <begin position="127"/>
        <end position="195"/>
    </location>
</feature>
<evidence type="ECO:0000313" key="4">
    <source>
        <dbReference type="Proteomes" id="UP000828390"/>
    </source>
</evidence>
<comment type="caution">
    <text evidence="3">The sequence shown here is derived from an EMBL/GenBank/DDBJ whole genome shotgun (WGS) entry which is preliminary data.</text>
</comment>
<dbReference type="Gene3D" id="1.10.533.10">
    <property type="entry name" value="Death Domain, Fas"/>
    <property type="match status" value="2"/>
</dbReference>
<dbReference type="PANTHER" id="PTHR15034">
    <property type="entry name" value="DEATH DOMAIN-CONTAINING PROTEIN CRADD"/>
    <property type="match status" value="1"/>
</dbReference>
<dbReference type="AlphaFoldDB" id="A0A9D4MZH4"/>
<sequence>MFRERKTKSLKHRLGKPVLNVIGRIYTAPEMEQFHKSVLKKNHITLVSDIDLTLSSVLDSLREDGLISSNEEDAIMAEKTKRNQNSKLLYILKKRDPTTGPYDNFKNALKKDYGFLVEKLETTEKQVSSSAAELHRSEKCTHCELMKRIIPSDVTHLLYENGVLTDDELEELNNDAIPRLSRVNRLFDLLRSKNNAEEVATHLESSLRVKYKSLIHDDEGANMSKYVKCRCTRSTTPIEKDEQNNKESCSGTSQIINDLNKDYNSNIIKSISSLENNIPALGHGNELLSLDSNEFQSSLDRPCGATPQEHDENSLNSNQHNKPTRPRWITPNVVSYCQKRRNECLINNTPNLETRVMYNTFDNCLNKYDGSHKNICIDEYVQHSIYLPSSAFVGHYTLPHMQTCYDNRDSEITRPHANTRRRDEKRKCVRKRYRAHVNARSDATKGYDDVDGNPEEDDKSQTPGLGALIETRPKDHDSDLMLVKSVKRALPNNRKLMRKCSRLWDQLFFLREKGDWTTHSLITKKAFEKFSDSPDLKVMLYRSEMCISTFYKSDHAKALEMFDKALECLPMTEMPNWHLTRILPLKVELCTRANKMDEASSLLDDAKQAMVALRPCLSTGAVYFFEAMYLSNILQCTRRDTKSADGISQKVKTCFLTAIEHYDQEEVFSVKSFLNQVYLFLALFSLGVDCKKIRYMHIHEDIKPEDIHLAEHYLSLFENNCWRASTIWSRMLFYIGRGEQHKQIHNFERSLDYFKQAKLCAENGSFVEHIEFITNNIQKVDERLCEQLRLEALKEQSQTVKDILKKALDSTSESGSCAED</sequence>
<proteinExistence type="predicted"/>
<name>A0A9D4MZH4_DREPO</name>
<dbReference type="EMBL" id="JAIWYP010000001">
    <property type="protein sequence ID" value="KAH3884544.1"/>
    <property type="molecule type" value="Genomic_DNA"/>
</dbReference>
<dbReference type="OrthoDB" id="6157091at2759"/>
<dbReference type="InterPro" id="IPR001315">
    <property type="entry name" value="CARD"/>
</dbReference>
<protein>
    <recommendedName>
        <fullName evidence="2">CARD domain-containing protein</fullName>
    </recommendedName>
</protein>
<feature type="domain" description="CARD" evidence="2">
    <location>
        <begin position="31"/>
        <end position="97"/>
    </location>
</feature>
<dbReference type="Pfam" id="PF00619">
    <property type="entry name" value="CARD"/>
    <property type="match status" value="2"/>
</dbReference>
<dbReference type="InterPro" id="IPR037939">
    <property type="entry name" value="CRADD"/>
</dbReference>
<keyword evidence="4" id="KW-1185">Reference proteome</keyword>
<dbReference type="Proteomes" id="UP000828390">
    <property type="component" value="Unassembled WGS sequence"/>
</dbReference>
<feature type="compositionally biased region" description="Acidic residues" evidence="1">
    <location>
        <begin position="449"/>
        <end position="458"/>
    </location>
</feature>
<evidence type="ECO:0000256" key="1">
    <source>
        <dbReference type="SAM" id="MobiDB-lite"/>
    </source>
</evidence>
<dbReference type="PROSITE" id="PS50209">
    <property type="entry name" value="CARD"/>
    <property type="match status" value="2"/>
</dbReference>
<evidence type="ECO:0000259" key="2">
    <source>
        <dbReference type="PROSITE" id="PS50209"/>
    </source>
</evidence>
<gene>
    <name evidence="3" type="ORF">DPMN_008527</name>
</gene>
<dbReference type="InterPro" id="IPR011029">
    <property type="entry name" value="DEATH-like_dom_sf"/>
</dbReference>
<dbReference type="GO" id="GO:0042981">
    <property type="term" value="P:regulation of apoptotic process"/>
    <property type="evidence" value="ECO:0007669"/>
    <property type="project" value="InterPro"/>
</dbReference>
<dbReference type="GO" id="GO:0070513">
    <property type="term" value="F:death domain binding"/>
    <property type="evidence" value="ECO:0007669"/>
    <property type="project" value="InterPro"/>
</dbReference>
<reference evidence="3" key="1">
    <citation type="journal article" date="2019" name="bioRxiv">
        <title>The Genome of the Zebra Mussel, Dreissena polymorpha: A Resource for Invasive Species Research.</title>
        <authorList>
            <person name="McCartney M.A."/>
            <person name="Auch B."/>
            <person name="Kono T."/>
            <person name="Mallez S."/>
            <person name="Zhang Y."/>
            <person name="Obille A."/>
            <person name="Becker A."/>
            <person name="Abrahante J.E."/>
            <person name="Garbe J."/>
            <person name="Badalamenti J.P."/>
            <person name="Herman A."/>
            <person name="Mangelson H."/>
            <person name="Liachko I."/>
            <person name="Sullivan S."/>
            <person name="Sone E.D."/>
            <person name="Koren S."/>
            <person name="Silverstein K.A.T."/>
            <person name="Beckman K.B."/>
            <person name="Gohl D.M."/>
        </authorList>
    </citation>
    <scope>NUCLEOTIDE SEQUENCE</scope>
    <source>
        <strain evidence="3">Duluth1</strain>
        <tissue evidence="3">Whole animal</tissue>
    </source>
</reference>
<accession>A0A9D4MZH4</accession>
<dbReference type="SMART" id="SM00114">
    <property type="entry name" value="CARD"/>
    <property type="match status" value="1"/>
</dbReference>
<evidence type="ECO:0000313" key="3">
    <source>
        <dbReference type="EMBL" id="KAH3884544.1"/>
    </source>
</evidence>
<dbReference type="GO" id="GO:0002020">
    <property type="term" value="F:protease binding"/>
    <property type="evidence" value="ECO:0007669"/>
    <property type="project" value="InterPro"/>
</dbReference>